<dbReference type="AlphaFoldDB" id="A0AAD8YMY2"/>
<evidence type="ECO:0000313" key="2">
    <source>
        <dbReference type="EMBL" id="KAK1784168.1"/>
    </source>
</evidence>
<name>A0AAD8YMY2_9TELE</name>
<dbReference type="Gene3D" id="3.10.20.370">
    <property type="match status" value="1"/>
</dbReference>
<evidence type="ECO:0000259" key="1">
    <source>
        <dbReference type="Pfam" id="PF17919"/>
    </source>
</evidence>
<dbReference type="Pfam" id="PF17919">
    <property type="entry name" value="RT_RNaseH_2"/>
    <property type="match status" value="1"/>
</dbReference>
<reference evidence="2" key="1">
    <citation type="submission" date="2023-03" db="EMBL/GenBank/DDBJ databases">
        <title>Electrophorus voltai genome.</title>
        <authorList>
            <person name="Bian C."/>
        </authorList>
    </citation>
    <scope>NUCLEOTIDE SEQUENCE</scope>
    <source>
        <strain evidence="2">CB-2022</strain>
        <tissue evidence="2">Muscle</tissue>
    </source>
</reference>
<gene>
    <name evidence="2" type="ORF">P4O66_003985</name>
</gene>
<dbReference type="EMBL" id="JAROKS010000467">
    <property type="protein sequence ID" value="KAK1784168.1"/>
    <property type="molecule type" value="Genomic_DNA"/>
</dbReference>
<accession>A0AAD8YMY2</accession>
<comment type="caution">
    <text evidence="2">The sequence shown here is derived from an EMBL/GenBank/DDBJ whole genome shotgun (WGS) entry which is preliminary data.</text>
</comment>
<dbReference type="InterPro" id="IPR041577">
    <property type="entry name" value="RT_RNaseH_2"/>
</dbReference>
<evidence type="ECO:0000313" key="3">
    <source>
        <dbReference type="Proteomes" id="UP001239994"/>
    </source>
</evidence>
<organism evidence="2 3">
    <name type="scientific">Electrophorus voltai</name>
    <dbReference type="NCBI Taxonomy" id="2609070"/>
    <lineage>
        <taxon>Eukaryota</taxon>
        <taxon>Metazoa</taxon>
        <taxon>Chordata</taxon>
        <taxon>Craniata</taxon>
        <taxon>Vertebrata</taxon>
        <taxon>Euteleostomi</taxon>
        <taxon>Actinopterygii</taxon>
        <taxon>Neopterygii</taxon>
        <taxon>Teleostei</taxon>
        <taxon>Ostariophysi</taxon>
        <taxon>Gymnotiformes</taxon>
        <taxon>Gymnotoidei</taxon>
        <taxon>Gymnotidae</taxon>
        <taxon>Electrophorus</taxon>
    </lineage>
</organism>
<keyword evidence="3" id="KW-1185">Reference proteome</keyword>
<proteinExistence type="predicted"/>
<feature type="domain" description="Reverse transcriptase/retrotransposon-derived protein RNase H-like" evidence="1">
    <location>
        <begin position="1"/>
        <end position="49"/>
    </location>
</feature>
<dbReference type="InterPro" id="IPR043502">
    <property type="entry name" value="DNA/RNA_pol_sf"/>
</dbReference>
<feature type="non-terminal residue" evidence="2">
    <location>
        <position position="1"/>
    </location>
</feature>
<dbReference type="SUPFAM" id="SSF56672">
    <property type="entry name" value="DNA/RNA polymerases"/>
    <property type="match status" value="1"/>
</dbReference>
<dbReference type="Proteomes" id="UP001239994">
    <property type="component" value="Unassembled WGS sequence"/>
</dbReference>
<protein>
    <recommendedName>
        <fullName evidence="1">Reverse transcriptase/retrotransposon-derived protein RNase H-like domain-containing protein</fullName>
    </recommendedName>
</protein>
<sequence length="49" mass="5269">HPDPEKPFVVEEDALDVGVGAVLSLEKGREGKLGPIAYFSQKLSSSEQN</sequence>